<accession>A0A0V1M3K9</accession>
<keyword evidence="4" id="KW-1185">Reference proteome</keyword>
<evidence type="ECO:0000313" key="4">
    <source>
        <dbReference type="Proteomes" id="UP000054843"/>
    </source>
</evidence>
<feature type="domain" description="Integrase p58-like C-terminal" evidence="2">
    <location>
        <begin position="43"/>
        <end position="77"/>
    </location>
</feature>
<name>A0A0V1M3K9_9BILA</name>
<keyword evidence="1" id="KW-0472">Membrane</keyword>
<dbReference type="STRING" id="268474.A0A0V1M3K9"/>
<keyword evidence="1" id="KW-0812">Transmembrane</keyword>
<comment type="caution">
    <text evidence="3">The sequence shown here is derived from an EMBL/GenBank/DDBJ whole genome shotgun (WGS) entry which is preliminary data.</text>
</comment>
<protein>
    <recommendedName>
        <fullName evidence="2">Integrase p58-like C-terminal domain-containing protein</fullName>
    </recommendedName>
</protein>
<dbReference type="Proteomes" id="UP000054843">
    <property type="component" value="Unassembled WGS sequence"/>
</dbReference>
<reference evidence="3 4" key="1">
    <citation type="submission" date="2015-01" db="EMBL/GenBank/DDBJ databases">
        <title>Evolution of Trichinella species and genotypes.</title>
        <authorList>
            <person name="Korhonen P.K."/>
            <person name="Edoardo P."/>
            <person name="Giuseppe L.R."/>
            <person name="Gasser R.B."/>
        </authorList>
    </citation>
    <scope>NUCLEOTIDE SEQUENCE [LARGE SCALE GENOMIC DNA]</scope>
    <source>
        <strain evidence="3">ISS1980</strain>
    </source>
</reference>
<sequence length="174" mass="20848">MKTQQRRQKCLHDRHVNETRFRLNDRVWLAMPKRGKLDRGWEGPHRLVEVIGPQTYRVRHQERKRRTLVVHSDRMKRHHGWYGKFRTNYSERWGSVTAAEELYLRIRFTFLCKRTICFWQTTVCEREGGKSIERRQRYCCVVGHTLSAPCVSCLVLFLHFNLIISCTPFNNGAD</sequence>
<dbReference type="OrthoDB" id="6768976at2759"/>
<dbReference type="EMBL" id="JYDO01000250">
    <property type="protein sequence ID" value="KRZ66321.1"/>
    <property type="molecule type" value="Genomic_DNA"/>
</dbReference>
<feature type="transmembrane region" description="Helical" evidence="1">
    <location>
        <begin position="138"/>
        <end position="160"/>
    </location>
</feature>
<organism evidence="3 4">
    <name type="scientific">Trichinella papuae</name>
    <dbReference type="NCBI Taxonomy" id="268474"/>
    <lineage>
        <taxon>Eukaryota</taxon>
        <taxon>Metazoa</taxon>
        <taxon>Ecdysozoa</taxon>
        <taxon>Nematoda</taxon>
        <taxon>Enoplea</taxon>
        <taxon>Dorylaimia</taxon>
        <taxon>Trichinellida</taxon>
        <taxon>Trichinellidae</taxon>
        <taxon>Trichinella</taxon>
    </lineage>
</organism>
<keyword evidence="1" id="KW-1133">Transmembrane helix</keyword>
<evidence type="ECO:0000256" key="1">
    <source>
        <dbReference type="SAM" id="Phobius"/>
    </source>
</evidence>
<dbReference type="InterPro" id="IPR054465">
    <property type="entry name" value="Integrase_p58-like_C"/>
</dbReference>
<dbReference type="AlphaFoldDB" id="A0A0V1M3K9"/>
<evidence type="ECO:0000259" key="2">
    <source>
        <dbReference type="Pfam" id="PF22938"/>
    </source>
</evidence>
<dbReference type="Pfam" id="PF22938">
    <property type="entry name" value="Integrase_p58_C"/>
    <property type="match status" value="1"/>
</dbReference>
<proteinExistence type="predicted"/>
<evidence type="ECO:0000313" key="3">
    <source>
        <dbReference type="EMBL" id="KRZ66321.1"/>
    </source>
</evidence>
<gene>
    <name evidence="3" type="ORF">T10_376</name>
</gene>